<gene>
    <name evidence="1" type="ORF">J3U88_10850</name>
</gene>
<dbReference type="EMBL" id="JAFREP010000008">
    <property type="protein sequence ID" value="MBO1318957.1"/>
    <property type="molecule type" value="Genomic_DNA"/>
</dbReference>
<dbReference type="Proteomes" id="UP000664417">
    <property type="component" value="Unassembled WGS sequence"/>
</dbReference>
<protein>
    <submittedName>
        <fullName evidence="1">Uncharacterized protein</fullName>
    </submittedName>
</protein>
<keyword evidence="2" id="KW-1185">Reference proteome</keyword>
<dbReference type="RefSeq" id="WP_207858777.1">
    <property type="nucleotide sequence ID" value="NZ_JAFREP010000008.1"/>
</dbReference>
<reference evidence="1" key="1">
    <citation type="submission" date="2021-03" db="EMBL/GenBank/DDBJ databases">
        <authorList>
            <person name="Wang G."/>
        </authorList>
    </citation>
    <scope>NUCLEOTIDE SEQUENCE</scope>
    <source>
        <strain evidence="1">KCTC 12899</strain>
    </source>
</reference>
<sequence length="71" mass="8334">MLYIELNGKSYELQRNQLNLTARMKDSFIKETLANYFKVEPKTLDRYEVQHGDAGELRLQKVCCHRSGHTC</sequence>
<name>A0A8J7Q6L3_9BACT</name>
<proteinExistence type="predicted"/>
<dbReference type="AlphaFoldDB" id="A0A8J7Q6L3"/>
<organism evidence="1 2">
    <name type="scientific">Acanthopleuribacter pedis</name>
    <dbReference type="NCBI Taxonomy" id="442870"/>
    <lineage>
        <taxon>Bacteria</taxon>
        <taxon>Pseudomonadati</taxon>
        <taxon>Acidobacteriota</taxon>
        <taxon>Holophagae</taxon>
        <taxon>Acanthopleuribacterales</taxon>
        <taxon>Acanthopleuribacteraceae</taxon>
        <taxon>Acanthopleuribacter</taxon>
    </lineage>
</organism>
<accession>A0A8J7Q6L3</accession>
<evidence type="ECO:0000313" key="1">
    <source>
        <dbReference type="EMBL" id="MBO1318957.1"/>
    </source>
</evidence>
<evidence type="ECO:0000313" key="2">
    <source>
        <dbReference type="Proteomes" id="UP000664417"/>
    </source>
</evidence>
<comment type="caution">
    <text evidence="1">The sequence shown here is derived from an EMBL/GenBank/DDBJ whole genome shotgun (WGS) entry which is preliminary data.</text>
</comment>